<dbReference type="AlphaFoldDB" id="A0A5J4P4M9"/>
<dbReference type="GO" id="GO:0032300">
    <property type="term" value="C:mismatch repair complex"/>
    <property type="evidence" value="ECO:0007669"/>
    <property type="project" value="InterPro"/>
</dbReference>
<dbReference type="InterPro" id="IPR013507">
    <property type="entry name" value="DNA_mismatch_S5_2-like"/>
</dbReference>
<evidence type="ECO:0000313" key="2">
    <source>
        <dbReference type="EMBL" id="KAA6303930.1"/>
    </source>
</evidence>
<feature type="non-terminal residue" evidence="2">
    <location>
        <position position="168"/>
    </location>
</feature>
<dbReference type="InterPro" id="IPR014721">
    <property type="entry name" value="Ribsml_uS5_D2-typ_fold_subgr"/>
</dbReference>
<dbReference type="GO" id="GO:0140664">
    <property type="term" value="F:ATP-dependent DNA damage sensor activity"/>
    <property type="evidence" value="ECO:0007669"/>
    <property type="project" value="InterPro"/>
</dbReference>
<dbReference type="PANTHER" id="PTHR10073">
    <property type="entry name" value="DNA MISMATCH REPAIR PROTEIN MLH, PMS, MUTL"/>
    <property type="match status" value="1"/>
</dbReference>
<sequence>PNSTELNNILTEFERIVLVHPDVAFSLYHNDSEIFNLPIAPLRQRIISVFEKKLNEQLLSVKVDTAIVNISGFIGKPEASRKRGAHQYFFVNGRYMRHPYFHKAVADAYEGIIPTGEQVPYFLYFETDPNKIDVNIHPAKTEIKFENEPFIWQIIAATVKETLGKFNA</sequence>
<proteinExistence type="predicted"/>
<dbReference type="GO" id="GO:0016887">
    <property type="term" value="F:ATP hydrolysis activity"/>
    <property type="evidence" value="ECO:0007669"/>
    <property type="project" value="InterPro"/>
</dbReference>
<dbReference type="SUPFAM" id="SSF54211">
    <property type="entry name" value="Ribosomal protein S5 domain 2-like"/>
    <property type="match status" value="1"/>
</dbReference>
<accession>A0A5J4P4M9</accession>
<gene>
    <name evidence="2" type="ORF">EZS27_044428</name>
</gene>
<name>A0A5J4P4M9_9ZZZZ</name>
<feature type="domain" description="DNA mismatch repair protein S5" evidence="1">
    <location>
        <begin position="46"/>
        <end position="164"/>
    </location>
</feature>
<dbReference type="GO" id="GO:0030983">
    <property type="term" value="F:mismatched DNA binding"/>
    <property type="evidence" value="ECO:0007669"/>
    <property type="project" value="InterPro"/>
</dbReference>
<dbReference type="Gene3D" id="3.30.230.10">
    <property type="match status" value="1"/>
</dbReference>
<evidence type="ECO:0000259" key="1">
    <source>
        <dbReference type="SMART" id="SM01340"/>
    </source>
</evidence>
<comment type="caution">
    <text evidence="2">The sequence shown here is derived from an EMBL/GenBank/DDBJ whole genome shotgun (WGS) entry which is preliminary data.</text>
</comment>
<dbReference type="EMBL" id="SNRY01011934">
    <property type="protein sequence ID" value="KAA6303930.1"/>
    <property type="molecule type" value="Genomic_DNA"/>
</dbReference>
<dbReference type="PANTHER" id="PTHR10073:SF12">
    <property type="entry name" value="DNA MISMATCH REPAIR PROTEIN MLH1"/>
    <property type="match status" value="1"/>
</dbReference>
<dbReference type="Pfam" id="PF01119">
    <property type="entry name" value="DNA_mis_repair"/>
    <property type="match status" value="1"/>
</dbReference>
<dbReference type="SMART" id="SM01340">
    <property type="entry name" value="DNA_mis_repair"/>
    <property type="match status" value="1"/>
</dbReference>
<feature type="non-terminal residue" evidence="2">
    <location>
        <position position="1"/>
    </location>
</feature>
<dbReference type="InterPro" id="IPR020568">
    <property type="entry name" value="Ribosomal_Su5_D2-typ_SF"/>
</dbReference>
<organism evidence="2">
    <name type="scientific">termite gut metagenome</name>
    <dbReference type="NCBI Taxonomy" id="433724"/>
    <lineage>
        <taxon>unclassified sequences</taxon>
        <taxon>metagenomes</taxon>
        <taxon>organismal metagenomes</taxon>
    </lineage>
</organism>
<dbReference type="GO" id="GO:0005524">
    <property type="term" value="F:ATP binding"/>
    <property type="evidence" value="ECO:0007669"/>
    <property type="project" value="InterPro"/>
</dbReference>
<reference evidence="2" key="1">
    <citation type="submission" date="2019-03" db="EMBL/GenBank/DDBJ databases">
        <title>Single cell metagenomics reveals metabolic interactions within the superorganism composed of flagellate Streblomastix strix and complex community of Bacteroidetes bacteria on its surface.</title>
        <authorList>
            <person name="Treitli S.C."/>
            <person name="Kolisko M."/>
            <person name="Husnik F."/>
            <person name="Keeling P."/>
            <person name="Hampl V."/>
        </authorList>
    </citation>
    <scope>NUCLEOTIDE SEQUENCE</scope>
    <source>
        <strain evidence="2">STM</strain>
    </source>
</reference>
<dbReference type="InterPro" id="IPR038973">
    <property type="entry name" value="MutL/Mlh/Pms-like"/>
</dbReference>
<dbReference type="GO" id="GO:0006298">
    <property type="term" value="P:mismatch repair"/>
    <property type="evidence" value="ECO:0007669"/>
    <property type="project" value="InterPro"/>
</dbReference>
<dbReference type="CDD" id="cd00782">
    <property type="entry name" value="MutL_Trans"/>
    <property type="match status" value="1"/>
</dbReference>
<protein>
    <submittedName>
        <fullName evidence="2">DNA mismatch repair protein MutL</fullName>
    </submittedName>
</protein>